<reference evidence="1 2" key="1">
    <citation type="submission" date="2019-08" db="EMBL/GenBank/DDBJ databases">
        <title>Whole genome of Aphis craccivora.</title>
        <authorList>
            <person name="Voronova N.V."/>
            <person name="Shulinski R.S."/>
            <person name="Bandarenka Y.V."/>
            <person name="Zhorov D.G."/>
            <person name="Warner D."/>
        </authorList>
    </citation>
    <scope>NUCLEOTIDE SEQUENCE [LARGE SCALE GENOMIC DNA]</scope>
    <source>
        <strain evidence="1">180601</strain>
        <tissue evidence="1">Whole Body</tissue>
    </source>
</reference>
<dbReference type="EMBL" id="VUJU01014161">
    <property type="protein sequence ID" value="KAF0702749.1"/>
    <property type="molecule type" value="Genomic_DNA"/>
</dbReference>
<evidence type="ECO:0000313" key="2">
    <source>
        <dbReference type="Proteomes" id="UP000478052"/>
    </source>
</evidence>
<dbReference type="Proteomes" id="UP000478052">
    <property type="component" value="Unassembled WGS sequence"/>
</dbReference>
<name>A0A6G0VQX3_APHCR</name>
<sequence>MKDLKNLRCDDEFNELYNEATNIITKSQYEFKMLATSRSRNKKRMPGENTPNETIDNLVKRLKIKTYFCTINEASTTIKTVLIQHPRDY</sequence>
<comment type="caution">
    <text evidence="1">The sequence shown here is derived from an EMBL/GenBank/DDBJ whole genome shotgun (WGS) entry which is preliminary data.</text>
</comment>
<proteinExistence type="predicted"/>
<evidence type="ECO:0000313" key="1">
    <source>
        <dbReference type="EMBL" id="KAF0702749.1"/>
    </source>
</evidence>
<organism evidence="1 2">
    <name type="scientific">Aphis craccivora</name>
    <name type="common">Cowpea aphid</name>
    <dbReference type="NCBI Taxonomy" id="307492"/>
    <lineage>
        <taxon>Eukaryota</taxon>
        <taxon>Metazoa</taxon>
        <taxon>Ecdysozoa</taxon>
        <taxon>Arthropoda</taxon>
        <taxon>Hexapoda</taxon>
        <taxon>Insecta</taxon>
        <taxon>Pterygota</taxon>
        <taxon>Neoptera</taxon>
        <taxon>Paraneoptera</taxon>
        <taxon>Hemiptera</taxon>
        <taxon>Sternorrhyncha</taxon>
        <taxon>Aphidomorpha</taxon>
        <taxon>Aphidoidea</taxon>
        <taxon>Aphididae</taxon>
        <taxon>Aphidini</taxon>
        <taxon>Aphis</taxon>
        <taxon>Aphis</taxon>
    </lineage>
</organism>
<keyword evidence="2" id="KW-1185">Reference proteome</keyword>
<protein>
    <submittedName>
        <fullName evidence="1">Zinc finger MYM-type protein 1-like</fullName>
    </submittedName>
</protein>
<dbReference type="AlphaFoldDB" id="A0A6G0VQX3"/>
<accession>A0A6G0VQX3</accession>
<gene>
    <name evidence="1" type="ORF">FWK35_00031273</name>
</gene>